<dbReference type="CDD" id="cd00198">
    <property type="entry name" value="vWFA"/>
    <property type="match status" value="1"/>
</dbReference>
<dbReference type="SUPFAM" id="SSF53300">
    <property type="entry name" value="vWA-like"/>
    <property type="match status" value="1"/>
</dbReference>
<dbReference type="RefSeq" id="WP_111397968.1">
    <property type="nucleotide sequence ID" value="NZ_QKYU01000009.1"/>
</dbReference>
<accession>A0A2W7ILH5</accession>
<evidence type="ECO:0000313" key="2">
    <source>
        <dbReference type="EMBL" id="PZW46561.1"/>
    </source>
</evidence>
<protein>
    <recommendedName>
        <fullName evidence="4">VWFA domain-containing protein</fullName>
    </recommendedName>
</protein>
<organism evidence="2 3">
    <name type="scientific">Humitalea rosea</name>
    <dbReference type="NCBI Taxonomy" id="990373"/>
    <lineage>
        <taxon>Bacteria</taxon>
        <taxon>Pseudomonadati</taxon>
        <taxon>Pseudomonadota</taxon>
        <taxon>Alphaproteobacteria</taxon>
        <taxon>Acetobacterales</taxon>
        <taxon>Roseomonadaceae</taxon>
        <taxon>Humitalea</taxon>
    </lineage>
</organism>
<dbReference type="OrthoDB" id="9801841at2"/>
<dbReference type="Gene3D" id="3.40.50.410">
    <property type="entry name" value="von Willebrand factor, type A domain"/>
    <property type="match status" value="1"/>
</dbReference>
<keyword evidence="1" id="KW-0732">Signal</keyword>
<reference evidence="2 3" key="1">
    <citation type="submission" date="2018-06" db="EMBL/GenBank/DDBJ databases">
        <title>Genomic Encyclopedia of Archaeal and Bacterial Type Strains, Phase II (KMG-II): from individual species to whole genera.</title>
        <authorList>
            <person name="Goeker M."/>
        </authorList>
    </citation>
    <scope>NUCLEOTIDE SEQUENCE [LARGE SCALE GENOMIC DNA]</scope>
    <source>
        <strain evidence="2 3">DSM 24525</strain>
    </source>
</reference>
<sequence>MIRFLCLLLLLPGIALAQGRGLRIPDAPPPAGQRSALIMDGKQTLTQKVLVRPGATLHSSPDAPDGRPVPGFTLFHVYARQNGWIEVGPDAQGATLGWMKEDRTVAWRQTMVLAFTNPAGRERTMFFGGRDPLRRIILSANMPAAADAARAANDGRVVALEPETFVDISRNFYLLPVLSADEVENERGNRMRLLEVASAPAERHAAPAAPARDPLADFRGALVFVVDTTLSMQPYLDRTRDAIRNVMARVGETPLRDRFRFGLVAFRDATDNNPALEYVTRVYARPDFGAPVAAVLPQIAAARAASESNEGFDEDSLAGIKAALDEVDWSSFGGRFLIMVTDAGARVAPDPRGATGLSISGIRDLLKQAQIAPFVLHLLTPEGRNDHARARAQYSELTRFDGASAPLYYPIPGGEVAAFGTTVEQITEALLRQVAALTGAPLGQLRGEAPAAAPSQVAQQVEVVAAAMRLSYLGRAQETQAPDIIRSFTTDRDLNNPDRANLDVRVLLTRDQLSDLQAALRLVVEQANAGRLAPQTVFANIRNAALAAARDPRRIGGLERLGGAFGEYLDGLPYRSQVMELTEQDWLDLQPGGQRELLNALEAKLRLYAEYARTPGLWVQLGSGTQPGAAVFPVPLDSLP</sequence>
<feature type="signal peptide" evidence="1">
    <location>
        <begin position="1"/>
        <end position="17"/>
    </location>
</feature>
<dbReference type="EMBL" id="QKYU01000009">
    <property type="protein sequence ID" value="PZW46561.1"/>
    <property type="molecule type" value="Genomic_DNA"/>
</dbReference>
<feature type="chain" id="PRO_5015991178" description="VWFA domain-containing protein" evidence="1">
    <location>
        <begin position="18"/>
        <end position="640"/>
    </location>
</feature>
<proteinExistence type="predicted"/>
<name>A0A2W7ILH5_9PROT</name>
<evidence type="ECO:0000256" key="1">
    <source>
        <dbReference type="SAM" id="SignalP"/>
    </source>
</evidence>
<keyword evidence="3" id="KW-1185">Reference proteome</keyword>
<gene>
    <name evidence="2" type="ORF">C8P66_10958</name>
</gene>
<comment type="caution">
    <text evidence="2">The sequence shown here is derived from an EMBL/GenBank/DDBJ whole genome shotgun (WGS) entry which is preliminary data.</text>
</comment>
<dbReference type="AlphaFoldDB" id="A0A2W7ILH5"/>
<dbReference type="Proteomes" id="UP000249688">
    <property type="component" value="Unassembled WGS sequence"/>
</dbReference>
<evidence type="ECO:0000313" key="3">
    <source>
        <dbReference type="Proteomes" id="UP000249688"/>
    </source>
</evidence>
<evidence type="ECO:0008006" key="4">
    <source>
        <dbReference type="Google" id="ProtNLM"/>
    </source>
</evidence>
<dbReference type="InterPro" id="IPR036465">
    <property type="entry name" value="vWFA_dom_sf"/>
</dbReference>